<accession>A0AAE0JEI3</accession>
<feature type="compositionally biased region" description="Basic and acidic residues" evidence="1">
    <location>
        <begin position="66"/>
        <end position="81"/>
    </location>
</feature>
<evidence type="ECO:0000313" key="3">
    <source>
        <dbReference type="Proteomes" id="UP001278500"/>
    </source>
</evidence>
<protein>
    <submittedName>
        <fullName evidence="2">Uncharacterized protein</fullName>
    </submittedName>
</protein>
<dbReference type="RefSeq" id="XP_062681323.1">
    <property type="nucleotide sequence ID" value="XM_062824571.1"/>
</dbReference>
<reference evidence="2" key="2">
    <citation type="submission" date="2023-06" db="EMBL/GenBank/DDBJ databases">
        <authorList>
            <consortium name="Lawrence Berkeley National Laboratory"/>
            <person name="Haridas S."/>
            <person name="Hensen N."/>
            <person name="Bonometti L."/>
            <person name="Westerberg I."/>
            <person name="Brannstrom I.O."/>
            <person name="Guillou S."/>
            <person name="Cros-Aarteil S."/>
            <person name="Calhoun S."/>
            <person name="Kuo A."/>
            <person name="Mondo S."/>
            <person name="Pangilinan J."/>
            <person name="Riley R."/>
            <person name="Labutti K."/>
            <person name="Andreopoulos B."/>
            <person name="Lipzen A."/>
            <person name="Chen C."/>
            <person name="Yanf M."/>
            <person name="Daum C."/>
            <person name="Ng V."/>
            <person name="Clum A."/>
            <person name="Steindorff A."/>
            <person name="Ohm R."/>
            <person name="Martin F."/>
            <person name="Silar P."/>
            <person name="Natvig D."/>
            <person name="Lalanne C."/>
            <person name="Gautier V."/>
            <person name="Ament-Velasquez S.L."/>
            <person name="Kruys A."/>
            <person name="Hutchinson M.I."/>
            <person name="Powell A.J."/>
            <person name="Barry K."/>
            <person name="Miller A.N."/>
            <person name="Grigoriev I.V."/>
            <person name="Debuchy R."/>
            <person name="Gladieux P."/>
            <person name="Thoren M.H."/>
            <person name="Johannesson H."/>
        </authorList>
    </citation>
    <scope>NUCLEOTIDE SEQUENCE</scope>
    <source>
        <strain evidence="2">CBS 560.94</strain>
    </source>
</reference>
<evidence type="ECO:0000313" key="2">
    <source>
        <dbReference type="EMBL" id="KAK3344710.1"/>
    </source>
</evidence>
<proteinExistence type="predicted"/>
<reference evidence="2" key="1">
    <citation type="journal article" date="2023" name="Mol. Phylogenet. Evol.">
        <title>Genome-scale phylogeny and comparative genomics of the fungal order Sordariales.</title>
        <authorList>
            <person name="Hensen N."/>
            <person name="Bonometti L."/>
            <person name="Westerberg I."/>
            <person name="Brannstrom I.O."/>
            <person name="Guillou S."/>
            <person name="Cros-Aarteil S."/>
            <person name="Calhoun S."/>
            <person name="Haridas S."/>
            <person name="Kuo A."/>
            <person name="Mondo S."/>
            <person name="Pangilinan J."/>
            <person name="Riley R."/>
            <person name="LaButti K."/>
            <person name="Andreopoulos B."/>
            <person name="Lipzen A."/>
            <person name="Chen C."/>
            <person name="Yan M."/>
            <person name="Daum C."/>
            <person name="Ng V."/>
            <person name="Clum A."/>
            <person name="Steindorff A."/>
            <person name="Ohm R.A."/>
            <person name="Martin F."/>
            <person name="Silar P."/>
            <person name="Natvig D.O."/>
            <person name="Lalanne C."/>
            <person name="Gautier V."/>
            <person name="Ament-Velasquez S.L."/>
            <person name="Kruys A."/>
            <person name="Hutchinson M.I."/>
            <person name="Powell A.J."/>
            <person name="Barry K."/>
            <person name="Miller A.N."/>
            <person name="Grigoriev I.V."/>
            <person name="Debuchy R."/>
            <person name="Gladieux P."/>
            <person name="Hiltunen Thoren M."/>
            <person name="Johannesson H."/>
        </authorList>
    </citation>
    <scope>NUCLEOTIDE SEQUENCE</scope>
    <source>
        <strain evidence="2">CBS 560.94</strain>
    </source>
</reference>
<sequence length="236" mass="28230">MTFLSIPDINVAWARIASEQLLLDKERASLTHRARYLEEVKKELYGEKEVEELKKEEKEEEDEGEDPWRNHPEPVKTHAGQDESPIWTPRRGWRNHPELVETQAGQEEDLTPRRQQGEKIAYHYKMPGWTYHHPSPAWYSHHYPQTGWTYYDPMPSWSYYDLHADKISFYYPSPHLSVHNPSQTWYYYDTTMGWTYCDHAQAWEFLHPAPYAPHVCPENSPDWTLYRVFQCLTFVV</sequence>
<dbReference type="EMBL" id="JAUEPP010000004">
    <property type="protein sequence ID" value="KAK3344710.1"/>
    <property type="molecule type" value="Genomic_DNA"/>
</dbReference>
<dbReference type="GeneID" id="87861725"/>
<keyword evidence="3" id="KW-1185">Reference proteome</keyword>
<comment type="caution">
    <text evidence="2">The sequence shown here is derived from an EMBL/GenBank/DDBJ whole genome shotgun (WGS) entry which is preliminary data.</text>
</comment>
<name>A0AAE0JEI3_9PEZI</name>
<evidence type="ECO:0000256" key="1">
    <source>
        <dbReference type="SAM" id="MobiDB-lite"/>
    </source>
</evidence>
<gene>
    <name evidence="2" type="ORF">B0H65DRAFT_425361</name>
</gene>
<feature type="compositionally biased region" description="Basic and acidic residues" evidence="1">
    <location>
        <begin position="47"/>
        <end position="57"/>
    </location>
</feature>
<feature type="region of interest" description="Disordered" evidence="1">
    <location>
        <begin position="47"/>
        <end position="92"/>
    </location>
</feature>
<dbReference type="Proteomes" id="UP001278500">
    <property type="component" value="Unassembled WGS sequence"/>
</dbReference>
<dbReference type="AlphaFoldDB" id="A0AAE0JEI3"/>
<organism evidence="2 3">
    <name type="scientific">Neurospora tetraspora</name>
    <dbReference type="NCBI Taxonomy" id="94610"/>
    <lineage>
        <taxon>Eukaryota</taxon>
        <taxon>Fungi</taxon>
        <taxon>Dikarya</taxon>
        <taxon>Ascomycota</taxon>
        <taxon>Pezizomycotina</taxon>
        <taxon>Sordariomycetes</taxon>
        <taxon>Sordariomycetidae</taxon>
        <taxon>Sordariales</taxon>
        <taxon>Sordariaceae</taxon>
        <taxon>Neurospora</taxon>
    </lineage>
</organism>